<proteinExistence type="predicted"/>
<dbReference type="InterPro" id="IPR000524">
    <property type="entry name" value="Tscrpt_reg_HTH_GntR"/>
</dbReference>
<dbReference type="InterPro" id="IPR046335">
    <property type="entry name" value="LacI/GalR-like_sensor"/>
</dbReference>
<dbReference type="InterPro" id="IPR036390">
    <property type="entry name" value="WH_DNA-bd_sf"/>
</dbReference>
<gene>
    <name evidence="6" type="ORF">WKV44_03550</name>
</gene>
<dbReference type="SUPFAM" id="SSF46785">
    <property type="entry name" value="Winged helix' DNA-binding domain"/>
    <property type="match status" value="1"/>
</dbReference>
<evidence type="ECO:0000313" key="6">
    <source>
        <dbReference type="EMBL" id="MEM5947613.1"/>
    </source>
</evidence>
<dbReference type="PANTHER" id="PTHR30146:SF148">
    <property type="entry name" value="HTH-TYPE TRANSCRIPTIONAL REPRESSOR PURR-RELATED"/>
    <property type="match status" value="1"/>
</dbReference>
<dbReference type="PRINTS" id="PR00035">
    <property type="entry name" value="HTHGNTR"/>
</dbReference>
<keyword evidence="7" id="KW-1185">Reference proteome</keyword>
<feature type="domain" description="HTH gntR-type" evidence="5">
    <location>
        <begin position="6"/>
        <end position="74"/>
    </location>
</feature>
<dbReference type="EMBL" id="JBCHKQ010000001">
    <property type="protein sequence ID" value="MEM5947613.1"/>
    <property type="molecule type" value="Genomic_DNA"/>
</dbReference>
<dbReference type="PROSITE" id="PS50949">
    <property type="entry name" value="HTH_GNTR"/>
    <property type="match status" value="1"/>
</dbReference>
<dbReference type="InterPro" id="IPR028082">
    <property type="entry name" value="Peripla_BP_I"/>
</dbReference>
<dbReference type="Pfam" id="PF13377">
    <property type="entry name" value="Peripla_BP_3"/>
    <property type="match status" value="1"/>
</dbReference>
<keyword evidence="1" id="KW-0678">Repressor</keyword>
<evidence type="ECO:0000256" key="3">
    <source>
        <dbReference type="ARBA" id="ARBA00023125"/>
    </source>
</evidence>
<sequence>MESLSVPKYVQIKNNLIKIIEEDGLKEGDILPSETFLATSYGVSRVTVRQAIDLLVREGLVYKIQGKGTFYRGKPKKSKDARTHLIGVISPITRWYIYPHILDGIEQKVQEYKYGVMIGNSRGDVDKEYAIIQDMIRKGVEGILLEPAASSFFMTRQARTLLPSLKIPVVLIDSFYEEARSYLSMISPDDVEGGKRAADYLVKMGHKKIGILYKRDVMAGRLRYLAFKQRLEELGCPLDPSCVWTFSSDEGVNDVEPTKRLVRKFLMMDSRVRPTAMFFFNDETALHGFQMIRAAGLSVPDDVSILSYDDSEFARFCEVPLTSISHPKEELGRRAVEVLVGIIEGDIMPPQQILFAPHIVERHSVICRS</sequence>
<evidence type="ECO:0000259" key="5">
    <source>
        <dbReference type="PROSITE" id="PS50949"/>
    </source>
</evidence>
<dbReference type="Gene3D" id="3.40.50.2300">
    <property type="match status" value="2"/>
</dbReference>
<organism evidence="6 7">
    <name type="scientific">Rarispira pelagica</name>
    <dbReference type="NCBI Taxonomy" id="3141764"/>
    <lineage>
        <taxon>Bacteria</taxon>
        <taxon>Pseudomonadati</taxon>
        <taxon>Spirochaetota</taxon>
        <taxon>Spirochaetia</taxon>
        <taxon>Winmispirales</taxon>
        <taxon>Winmispiraceae</taxon>
        <taxon>Rarispira</taxon>
    </lineage>
</organism>
<accession>A0ABU9UAC6</accession>
<dbReference type="Proteomes" id="UP001466331">
    <property type="component" value="Unassembled WGS sequence"/>
</dbReference>
<protein>
    <submittedName>
        <fullName evidence="6">GntR family transcriptional regulator</fullName>
    </submittedName>
</protein>
<evidence type="ECO:0000256" key="2">
    <source>
        <dbReference type="ARBA" id="ARBA00023015"/>
    </source>
</evidence>
<evidence type="ECO:0000313" key="7">
    <source>
        <dbReference type="Proteomes" id="UP001466331"/>
    </source>
</evidence>
<dbReference type="Gene3D" id="1.10.10.10">
    <property type="entry name" value="Winged helix-like DNA-binding domain superfamily/Winged helix DNA-binding domain"/>
    <property type="match status" value="1"/>
</dbReference>
<evidence type="ECO:0000256" key="1">
    <source>
        <dbReference type="ARBA" id="ARBA00022491"/>
    </source>
</evidence>
<dbReference type="PANTHER" id="PTHR30146">
    <property type="entry name" value="LACI-RELATED TRANSCRIPTIONAL REPRESSOR"/>
    <property type="match status" value="1"/>
</dbReference>
<dbReference type="InterPro" id="IPR036388">
    <property type="entry name" value="WH-like_DNA-bd_sf"/>
</dbReference>
<keyword evidence="4" id="KW-0804">Transcription</keyword>
<dbReference type="SMART" id="SM00345">
    <property type="entry name" value="HTH_GNTR"/>
    <property type="match status" value="1"/>
</dbReference>
<name>A0ABU9UAC6_9SPIR</name>
<dbReference type="CDD" id="cd01541">
    <property type="entry name" value="PBP1_AraR"/>
    <property type="match status" value="1"/>
</dbReference>
<comment type="caution">
    <text evidence="6">The sequence shown here is derived from an EMBL/GenBank/DDBJ whole genome shotgun (WGS) entry which is preliminary data.</text>
</comment>
<dbReference type="SUPFAM" id="SSF53822">
    <property type="entry name" value="Periplasmic binding protein-like I"/>
    <property type="match status" value="1"/>
</dbReference>
<dbReference type="CDD" id="cd07377">
    <property type="entry name" value="WHTH_GntR"/>
    <property type="match status" value="1"/>
</dbReference>
<evidence type="ECO:0000256" key="4">
    <source>
        <dbReference type="ARBA" id="ARBA00023163"/>
    </source>
</evidence>
<keyword evidence="3" id="KW-0238">DNA-binding</keyword>
<dbReference type="Pfam" id="PF00392">
    <property type="entry name" value="GntR"/>
    <property type="match status" value="1"/>
</dbReference>
<dbReference type="RefSeq" id="WP_420069056.1">
    <property type="nucleotide sequence ID" value="NZ_JBCHKQ010000001.1"/>
</dbReference>
<dbReference type="InterPro" id="IPR033532">
    <property type="entry name" value="AraR_ligand_bind_dom"/>
</dbReference>
<reference evidence="6 7" key="1">
    <citation type="submission" date="2024-03" db="EMBL/GenBank/DDBJ databases">
        <title>Ignisphaera cupida sp. nov., a hyperthermophilic hydrolytic archaeon from a hot spring of Kamchatka, and proposal of Ignisphaeraceae fam. nov.</title>
        <authorList>
            <person name="Podosokorskaya O.A."/>
            <person name="Elcheninov A.G."/>
            <person name="Maltseva A.I."/>
            <person name="Zayulina K.S."/>
            <person name="Novikov A."/>
            <person name="Merkel A.Y."/>
        </authorList>
    </citation>
    <scope>NUCLEOTIDE SEQUENCE [LARGE SCALE GENOMIC DNA]</scope>
    <source>
        <strain evidence="6 7">38H-sp</strain>
    </source>
</reference>
<keyword evidence="2" id="KW-0805">Transcription regulation</keyword>